<dbReference type="Pfam" id="PF13181">
    <property type="entry name" value="TPR_8"/>
    <property type="match status" value="1"/>
</dbReference>
<keyword evidence="4" id="KW-1185">Reference proteome</keyword>
<organism evidence="3 4">
    <name type="scientific">Flammeovirga aprica JL-4</name>
    <dbReference type="NCBI Taxonomy" id="694437"/>
    <lineage>
        <taxon>Bacteria</taxon>
        <taxon>Pseudomonadati</taxon>
        <taxon>Bacteroidota</taxon>
        <taxon>Cytophagia</taxon>
        <taxon>Cytophagales</taxon>
        <taxon>Flammeovirgaceae</taxon>
        <taxon>Flammeovirga</taxon>
    </lineage>
</organism>
<feature type="compositionally biased region" description="Low complexity" evidence="2">
    <location>
        <begin position="152"/>
        <end position="165"/>
    </location>
</feature>
<feature type="repeat" description="TPR" evidence="1">
    <location>
        <begin position="97"/>
        <end position="130"/>
    </location>
</feature>
<feature type="compositionally biased region" description="Basic and acidic residues" evidence="2">
    <location>
        <begin position="194"/>
        <end position="218"/>
    </location>
</feature>
<sequence length="296" mass="34550">MNTILTLLIVLNIFSDHNGIGRIAEENKHKSVASEAFQAKDYKSAIEAYSYLVDSMNVQDEAAMLGLAHSYFLSEDMENALQRYVRLQNAEDKKIASTANQQLGILKSQEQKIDEALEFMKQAIKLDPENVAARYNYELLLKQKKEQEEQEQQNQDQNQDNQDQNQDNKENQDKDQKDKNEDNKDQEGDDSEENKDQNEEGDKQDNKDQKDSKQGKDGEQEENNEQEGEQGEETEEERKEREKAEEKANFDNRMEEIKMPASQAQMILDALKNKEVQYFQQQKKKSKKQDRNKPDW</sequence>
<proteinExistence type="predicted"/>
<evidence type="ECO:0000256" key="1">
    <source>
        <dbReference type="PROSITE-ProRule" id="PRU00339"/>
    </source>
</evidence>
<comment type="caution">
    <text evidence="3">The sequence shown here is derived from an EMBL/GenBank/DDBJ whole genome shotgun (WGS) entry which is preliminary data.</text>
</comment>
<evidence type="ECO:0008006" key="5">
    <source>
        <dbReference type="Google" id="ProtNLM"/>
    </source>
</evidence>
<evidence type="ECO:0000313" key="3">
    <source>
        <dbReference type="EMBL" id="NME69452.1"/>
    </source>
</evidence>
<dbReference type="RefSeq" id="WP_169657727.1">
    <property type="nucleotide sequence ID" value="NZ_JABANE010000041.1"/>
</dbReference>
<dbReference type="InterPro" id="IPR011990">
    <property type="entry name" value="TPR-like_helical_dom_sf"/>
</dbReference>
<accession>A0A7X9RVE7</accession>
<dbReference type="AlphaFoldDB" id="A0A7X9RVE7"/>
<dbReference type="Proteomes" id="UP000576082">
    <property type="component" value="Unassembled WGS sequence"/>
</dbReference>
<reference evidence="3 4" key="1">
    <citation type="submission" date="2020-04" db="EMBL/GenBank/DDBJ databases">
        <title>Flammeovirga sp. SR4, a novel species isolated from seawater.</title>
        <authorList>
            <person name="Wang X."/>
        </authorList>
    </citation>
    <scope>NUCLEOTIDE SEQUENCE [LARGE SCALE GENOMIC DNA]</scope>
    <source>
        <strain evidence="3 4">ATCC 23126</strain>
    </source>
</reference>
<feature type="compositionally biased region" description="Basic and acidic residues" evidence="2">
    <location>
        <begin position="166"/>
        <end position="186"/>
    </location>
</feature>
<gene>
    <name evidence="3" type="ORF">HHU12_15860</name>
</gene>
<dbReference type="EMBL" id="JABANE010000041">
    <property type="protein sequence ID" value="NME69452.1"/>
    <property type="molecule type" value="Genomic_DNA"/>
</dbReference>
<evidence type="ECO:0000256" key="2">
    <source>
        <dbReference type="SAM" id="MobiDB-lite"/>
    </source>
</evidence>
<name>A0A7X9RVE7_9BACT</name>
<keyword evidence="1" id="KW-0802">TPR repeat</keyword>
<feature type="compositionally biased region" description="Acidic residues" evidence="2">
    <location>
        <begin position="219"/>
        <end position="235"/>
    </location>
</feature>
<evidence type="ECO:0000313" key="4">
    <source>
        <dbReference type="Proteomes" id="UP000576082"/>
    </source>
</evidence>
<feature type="region of interest" description="Disordered" evidence="2">
    <location>
        <begin position="145"/>
        <end position="256"/>
    </location>
</feature>
<dbReference type="PROSITE" id="PS50005">
    <property type="entry name" value="TPR"/>
    <property type="match status" value="1"/>
</dbReference>
<dbReference type="SUPFAM" id="SSF48452">
    <property type="entry name" value="TPR-like"/>
    <property type="match status" value="1"/>
</dbReference>
<dbReference type="InterPro" id="IPR019734">
    <property type="entry name" value="TPR_rpt"/>
</dbReference>
<dbReference type="Gene3D" id="1.25.40.10">
    <property type="entry name" value="Tetratricopeptide repeat domain"/>
    <property type="match status" value="1"/>
</dbReference>
<feature type="compositionally biased region" description="Basic and acidic residues" evidence="2">
    <location>
        <begin position="236"/>
        <end position="256"/>
    </location>
</feature>
<protein>
    <recommendedName>
        <fullName evidence="5">Tetratricopeptide repeat protein</fullName>
    </recommendedName>
</protein>